<accession>A0A9J7NC88</accession>
<feature type="compositionally biased region" description="Basic residues" evidence="3">
    <location>
        <begin position="235"/>
        <end position="248"/>
    </location>
</feature>
<dbReference type="InterPro" id="IPR050348">
    <property type="entry name" value="Protein-Tyr_Phosphatase"/>
</dbReference>
<dbReference type="EC" id="3.1.3.48" evidence="1"/>
<dbReference type="GO" id="GO:0007165">
    <property type="term" value="P:signal transduction"/>
    <property type="evidence" value="ECO:0000318"/>
    <property type="project" value="GO_Central"/>
</dbReference>
<dbReference type="GO" id="GO:0004725">
    <property type="term" value="F:protein tyrosine phosphatase activity"/>
    <property type="evidence" value="ECO:0000318"/>
    <property type="project" value="GO_Central"/>
</dbReference>
<organism evidence="7 8">
    <name type="scientific">Branchiostoma floridae</name>
    <name type="common">Florida lancelet</name>
    <name type="synonym">Amphioxus</name>
    <dbReference type="NCBI Taxonomy" id="7739"/>
    <lineage>
        <taxon>Eukaryota</taxon>
        <taxon>Metazoa</taxon>
        <taxon>Chordata</taxon>
        <taxon>Cephalochordata</taxon>
        <taxon>Leptocardii</taxon>
        <taxon>Amphioxiformes</taxon>
        <taxon>Branchiostomatidae</taxon>
        <taxon>Branchiostoma</taxon>
    </lineage>
</organism>
<dbReference type="FunFam" id="3.90.190.10:FF:000088">
    <property type="entry name" value="Receptor protein-tyrosine phosphatase LAR"/>
    <property type="match status" value="1"/>
</dbReference>
<keyword evidence="4" id="KW-1133">Transmembrane helix</keyword>
<dbReference type="InterPro" id="IPR003595">
    <property type="entry name" value="Tyr_Pase_cat"/>
</dbReference>
<dbReference type="InterPro" id="IPR000387">
    <property type="entry name" value="Tyr_Pase_dom"/>
</dbReference>
<feature type="domain" description="Tyrosine specific protein phosphatases" evidence="6">
    <location>
        <begin position="745"/>
        <end position="820"/>
    </location>
</feature>
<dbReference type="RefSeq" id="XP_035698479.1">
    <property type="nucleotide sequence ID" value="XM_035842586.1"/>
</dbReference>
<dbReference type="InterPro" id="IPR016130">
    <property type="entry name" value="Tyr_Pase_AS"/>
</dbReference>
<feature type="domain" description="Tyrosine-protein phosphatase" evidence="5">
    <location>
        <begin position="282"/>
        <end position="539"/>
    </location>
</feature>
<keyword evidence="4" id="KW-0812">Transmembrane</keyword>
<dbReference type="Proteomes" id="UP000001554">
    <property type="component" value="Chromosome 15"/>
</dbReference>
<dbReference type="CDD" id="cd14552">
    <property type="entry name" value="R-PTPc-A-E-2"/>
    <property type="match status" value="1"/>
</dbReference>
<feature type="region of interest" description="Disordered" evidence="3">
    <location>
        <begin position="194"/>
        <end position="259"/>
    </location>
</feature>
<dbReference type="PROSITE" id="PS00383">
    <property type="entry name" value="TYR_PHOSPHATASE_1"/>
    <property type="match status" value="2"/>
</dbReference>
<evidence type="ECO:0000259" key="6">
    <source>
        <dbReference type="PROSITE" id="PS50056"/>
    </source>
</evidence>
<feature type="transmembrane region" description="Helical" evidence="4">
    <location>
        <begin position="162"/>
        <end position="186"/>
    </location>
</feature>
<dbReference type="CDD" id="cd12087">
    <property type="entry name" value="TM_EGFR-like"/>
    <property type="match status" value="1"/>
</dbReference>
<keyword evidence="4" id="KW-0472">Membrane</keyword>
<dbReference type="FunFam" id="3.90.190.10:FF:000021">
    <property type="entry name" value="Receptor-type tyrosine-protein phosphatase alpha"/>
    <property type="match status" value="1"/>
</dbReference>
<dbReference type="PRINTS" id="PR00700">
    <property type="entry name" value="PRTYPHPHTASE"/>
</dbReference>
<feature type="domain" description="Tyrosine-protein phosphatase" evidence="5">
    <location>
        <begin position="571"/>
        <end position="829"/>
    </location>
</feature>
<evidence type="ECO:0000256" key="3">
    <source>
        <dbReference type="SAM" id="MobiDB-lite"/>
    </source>
</evidence>
<reference evidence="8" key="2">
    <citation type="submission" date="2025-08" db="UniProtKB">
        <authorList>
            <consortium name="RefSeq"/>
        </authorList>
    </citation>
    <scope>IDENTIFICATION</scope>
    <source>
        <strain evidence="8">S238N-H82</strain>
        <tissue evidence="8">Testes</tissue>
    </source>
</reference>
<evidence type="ECO:0000256" key="4">
    <source>
        <dbReference type="SAM" id="Phobius"/>
    </source>
</evidence>
<name>A0A9J7NC88_BRAFL</name>
<dbReference type="AlphaFoldDB" id="A0A9J7NC88"/>
<feature type="compositionally biased region" description="Polar residues" evidence="3">
    <location>
        <begin position="142"/>
        <end position="153"/>
    </location>
</feature>
<dbReference type="PANTHER" id="PTHR19134">
    <property type="entry name" value="RECEPTOR-TYPE TYROSINE-PROTEIN PHOSPHATASE"/>
    <property type="match status" value="1"/>
</dbReference>
<keyword evidence="2" id="KW-0904">Protein phosphatase</keyword>
<dbReference type="PROSITE" id="PS50055">
    <property type="entry name" value="TYR_PHOSPHATASE_PTP"/>
    <property type="match status" value="2"/>
</dbReference>
<sequence length="840" mass="93963">MNLTDSKPGSTSFQVSLPQVSQRSGPISCYQVIVVKMNKGETLEALSGRLGEPNDILTSSAEEEGKTVPYVAMAFSGGNIESDPITVGKGEDCTDSCCRVGVVDGAPEPGNKELSPGTVYTTVIRAHVDTSQGRRRKRAISQAHTSSSYSKPVTTDAVSSQAGAIVGGILAAVAVLCIVGVGLFFYRRRLAGKDDNPLRIPRRPPTTRRTAKEDDTQLGAIGGMEEEAVEVKKSPAPKHKPKPHRPSRRGGASPSLDLRQPIPIQRLEREFARRHANDDQLFVEEYSSLPKPFGREHAEAYYNEENASRNKFRNIIAYDRGLVRLTPIEGVPGSGYIHASYMDGYQEKNKFIAAQGPMDNTIDDFWRMIWETGSTAIVMVTNLEENGKKKCSQYWPKSGEKTYASDLVVRLEDTVKMVDHVTRTLLLRKAGERRVRKVTHFHFIGWPDFGLPKSPMGLLKFHKTVMSALTPRDRPIVVHCSAGVGRTGTFITVDAMLDMIRAEGKVDVFGFVEQMRQNRSFMVQTEGQYVFIFKAILEYYLYGDTETEVSNIHRYMQNLKKEDPQTGKTGLETEFGKLTRIPVDKANMRSGNLPENLSKNRVLQVLPYDTTRVFLQQKPGVKGADYINASFIDGYNMKDAYIATQGPLDRTVEDFWRMVWEWNSCSIVMITEIKEKGQNKCAMYWPEEGSQAFGDYTVSLQDQTDYQDYTLRTLHLTKGQGGQTRTVQQFHFHGWPEVGIPDNAAGMIDLIGQVQKQQQHSGNGPITVHCSAGAGRTGAFCAISTVLERVKAEGVCDVFQVVKTLRLQRPHMVQTLDQYQFCYQAVVEYLDSFDHYANFR</sequence>
<evidence type="ECO:0000256" key="2">
    <source>
        <dbReference type="ARBA" id="ARBA00022912"/>
    </source>
</evidence>
<dbReference type="InterPro" id="IPR000242">
    <property type="entry name" value="PTP_cat"/>
</dbReference>
<protein>
    <recommendedName>
        <fullName evidence="1">protein-tyrosine-phosphatase</fullName>
        <ecNumber evidence="1">3.1.3.48</ecNumber>
    </recommendedName>
</protein>
<evidence type="ECO:0000256" key="1">
    <source>
        <dbReference type="ARBA" id="ARBA00013064"/>
    </source>
</evidence>
<dbReference type="OrthoDB" id="6144703at2759"/>
<feature type="region of interest" description="Disordered" evidence="3">
    <location>
        <begin position="131"/>
        <end position="153"/>
    </location>
</feature>
<dbReference type="KEGG" id="bfo:118431393"/>
<dbReference type="OMA" id="TSEECEG"/>
<feature type="domain" description="Tyrosine specific protein phosphatases" evidence="6">
    <location>
        <begin position="456"/>
        <end position="530"/>
    </location>
</feature>
<dbReference type="InterPro" id="IPR029021">
    <property type="entry name" value="Prot-tyrosine_phosphatase-like"/>
</dbReference>
<evidence type="ECO:0000313" key="8">
    <source>
        <dbReference type="RefSeq" id="XP_035698479.1"/>
    </source>
</evidence>
<dbReference type="GeneID" id="118431393"/>
<keyword evidence="7" id="KW-1185">Reference proteome</keyword>
<keyword evidence="2" id="KW-0378">Hydrolase</keyword>
<proteinExistence type="predicted"/>
<evidence type="ECO:0000259" key="5">
    <source>
        <dbReference type="PROSITE" id="PS50055"/>
    </source>
</evidence>
<dbReference type="SUPFAM" id="SSF52799">
    <property type="entry name" value="(Phosphotyrosine protein) phosphatases II"/>
    <property type="match status" value="2"/>
</dbReference>
<evidence type="ECO:0000313" key="7">
    <source>
        <dbReference type="Proteomes" id="UP000001554"/>
    </source>
</evidence>
<reference evidence="7" key="1">
    <citation type="journal article" date="2020" name="Nat. Ecol. Evol.">
        <title>Deeply conserved synteny resolves early events in vertebrate evolution.</title>
        <authorList>
            <person name="Simakov O."/>
            <person name="Marletaz F."/>
            <person name="Yue J.X."/>
            <person name="O'Connell B."/>
            <person name="Jenkins J."/>
            <person name="Brandt A."/>
            <person name="Calef R."/>
            <person name="Tung C.H."/>
            <person name="Huang T.K."/>
            <person name="Schmutz J."/>
            <person name="Satoh N."/>
            <person name="Yu J.K."/>
            <person name="Putnam N.H."/>
            <person name="Green R.E."/>
            <person name="Rokhsar D.S."/>
        </authorList>
    </citation>
    <scope>NUCLEOTIDE SEQUENCE [LARGE SCALE GENOMIC DNA]</scope>
    <source>
        <strain evidence="7">S238N-H82</strain>
    </source>
</reference>
<dbReference type="SMART" id="SM00194">
    <property type="entry name" value="PTPc"/>
    <property type="match status" value="2"/>
</dbReference>
<dbReference type="SMART" id="SM00404">
    <property type="entry name" value="PTPc_motif"/>
    <property type="match status" value="2"/>
</dbReference>
<dbReference type="PANTHER" id="PTHR19134:SF555">
    <property type="entry name" value="RECEPTOR-TYPE TYROSINE-PROTEIN PHOSPHATASE DELTA-LIKE ISOFORM X1"/>
    <property type="match status" value="1"/>
</dbReference>
<dbReference type="PROSITE" id="PS50056">
    <property type="entry name" value="TYR_PHOSPHATASE_2"/>
    <property type="match status" value="2"/>
</dbReference>
<dbReference type="Gene3D" id="3.90.190.10">
    <property type="entry name" value="Protein tyrosine phosphatase superfamily"/>
    <property type="match status" value="2"/>
</dbReference>
<gene>
    <name evidence="8" type="primary">LOC118431393</name>
</gene>
<dbReference type="Pfam" id="PF00102">
    <property type="entry name" value="Y_phosphatase"/>
    <property type="match status" value="2"/>
</dbReference>